<gene>
    <name evidence="3" type="ORF">BOX15_Mlig011233g1</name>
    <name evidence="4" type="ORF">BOX15_Mlig012985g1</name>
    <name evidence="5" type="ORF">BOX15_Mlig019803g1</name>
</gene>
<dbReference type="Pfam" id="PF25810">
    <property type="entry name" value="TMEM218_N"/>
    <property type="match status" value="1"/>
</dbReference>
<evidence type="ECO:0000313" key="3">
    <source>
        <dbReference type="EMBL" id="PAA47812.1"/>
    </source>
</evidence>
<proteinExistence type="predicted"/>
<sequence>ATVGSGLILLAVLWGLALLLLTVSARAHSGLRFIGVPVLLLTGLVTAILVTMPRGDSQLADASAMFDAMYVPRVVLLLLFSLLALSSGLVYFQMAAGLRLVPAETAS</sequence>
<organism evidence="3 6">
    <name type="scientific">Macrostomum lignano</name>
    <dbReference type="NCBI Taxonomy" id="282301"/>
    <lineage>
        <taxon>Eukaryota</taxon>
        <taxon>Metazoa</taxon>
        <taxon>Spiralia</taxon>
        <taxon>Lophotrochozoa</taxon>
        <taxon>Platyhelminthes</taxon>
        <taxon>Rhabditophora</taxon>
        <taxon>Macrostomorpha</taxon>
        <taxon>Macrostomida</taxon>
        <taxon>Macrostomidae</taxon>
        <taxon>Macrostomum</taxon>
    </lineage>
</organism>
<reference evidence="3 6" key="1">
    <citation type="submission" date="2017-06" db="EMBL/GenBank/DDBJ databases">
        <title>A platform for efficient transgenesis in Macrostomum lignano, a flatworm model organism for stem cell research.</title>
        <authorList>
            <person name="Berezikov E."/>
        </authorList>
    </citation>
    <scope>NUCLEOTIDE SEQUENCE [LARGE SCALE GENOMIC DNA]</scope>
    <source>
        <strain evidence="3">DV1</strain>
        <tissue evidence="3">Whole organism</tissue>
    </source>
</reference>
<dbReference type="Proteomes" id="UP000215902">
    <property type="component" value="Unassembled WGS sequence"/>
</dbReference>
<dbReference type="EMBL" id="NIVC01002975">
    <property type="protein sequence ID" value="PAA54063.1"/>
    <property type="molecule type" value="Genomic_DNA"/>
</dbReference>
<dbReference type="EMBL" id="NIVC01001554">
    <property type="protein sequence ID" value="PAA66495.1"/>
    <property type="molecule type" value="Genomic_DNA"/>
</dbReference>
<comment type="caution">
    <text evidence="3">The sequence shown here is derived from an EMBL/GenBank/DDBJ whole genome shotgun (WGS) entry which is preliminary data.</text>
</comment>
<evidence type="ECO:0000313" key="5">
    <source>
        <dbReference type="EMBL" id="PAA66495.1"/>
    </source>
</evidence>
<keyword evidence="1" id="KW-0812">Transmembrane</keyword>
<name>A0A267DGW4_9PLAT</name>
<accession>A0A267DGW4</accession>
<protein>
    <recommendedName>
        <fullName evidence="2">Transmembrane protein 218 N-terminal domain-containing protein</fullName>
    </recommendedName>
</protein>
<feature type="non-terminal residue" evidence="3">
    <location>
        <position position="1"/>
    </location>
</feature>
<dbReference type="AlphaFoldDB" id="A0A267DGW4"/>
<feature type="transmembrane region" description="Helical" evidence="1">
    <location>
        <begin position="70"/>
        <end position="92"/>
    </location>
</feature>
<feature type="transmembrane region" description="Helical" evidence="1">
    <location>
        <begin position="6"/>
        <end position="23"/>
    </location>
</feature>
<evidence type="ECO:0000313" key="4">
    <source>
        <dbReference type="EMBL" id="PAA54063.1"/>
    </source>
</evidence>
<evidence type="ECO:0000313" key="6">
    <source>
        <dbReference type="Proteomes" id="UP000215902"/>
    </source>
</evidence>
<evidence type="ECO:0000256" key="1">
    <source>
        <dbReference type="SAM" id="Phobius"/>
    </source>
</evidence>
<feature type="domain" description="Transmembrane protein 218 N-terminal" evidence="2">
    <location>
        <begin position="3"/>
        <end position="54"/>
    </location>
</feature>
<keyword evidence="6" id="KW-1185">Reference proteome</keyword>
<evidence type="ECO:0000259" key="2">
    <source>
        <dbReference type="Pfam" id="PF25810"/>
    </source>
</evidence>
<feature type="transmembrane region" description="Helical" evidence="1">
    <location>
        <begin position="30"/>
        <end position="50"/>
    </location>
</feature>
<keyword evidence="1" id="KW-1133">Transmembrane helix</keyword>
<dbReference type="EMBL" id="NIVC01004326">
    <property type="protein sequence ID" value="PAA47812.1"/>
    <property type="molecule type" value="Genomic_DNA"/>
</dbReference>
<keyword evidence="1" id="KW-0472">Membrane</keyword>
<dbReference type="InterPro" id="IPR057973">
    <property type="entry name" value="TMEM218_N"/>
</dbReference>